<dbReference type="InterPro" id="IPR045584">
    <property type="entry name" value="Pilin-like"/>
</dbReference>
<evidence type="ECO:0000256" key="2">
    <source>
        <dbReference type="ARBA" id="ARBA00022481"/>
    </source>
</evidence>
<dbReference type="NCBIfam" id="TIGR02532">
    <property type="entry name" value="IV_pilin_GFxxxE"/>
    <property type="match status" value="1"/>
</dbReference>
<dbReference type="Gene3D" id="3.30.700.10">
    <property type="entry name" value="Glycoprotein, Type 4 Pilin"/>
    <property type="match status" value="1"/>
</dbReference>
<keyword evidence="4" id="KW-0812">Transmembrane</keyword>
<dbReference type="EMBL" id="AJYS02000092">
    <property type="protein sequence ID" value="OEE39301.1"/>
    <property type="molecule type" value="Genomic_DNA"/>
</dbReference>
<evidence type="ECO:0000256" key="4">
    <source>
        <dbReference type="SAM" id="Phobius"/>
    </source>
</evidence>
<dbReference type="Pfam" id="PF00114">
    <property type="entry name" value="Pilin"/>
    <property type="match status" value="1"/>
</dbReference>
<feature type="transmembrane region" description="Helical" evidence="4">
    <location>
        <begin position="54"/>
        <end position="75"/>
    </location>
</feature>
<dbReference type="GO" id="GO:0044096">
    <property type="term" value="C:type IV pilus"/>
    <property type="evidence" value="ECO:0007669"/>
    <property type="project" value="TreeGrafter"/>
</dbReference>
<dbReference type="Proteomes" id="UP000094808">
    <property type="component" value="Unassembled WGS sequence"/>
</dbReference>
<proteinExistence type="inferred from homology"/>
<evidence type="ECO:0000256" key="1">
    <source>
        <dbReference type="ARBA" id="ARBA00005233"/>
    </source>
</evidence>
<dbReference type="PROSITE" id="PS00409">
    <property type="entry name" value="PROKAR_NTER_METHYL"/>
    <property type="match status" value="1"/>
</dbReference>
<organism evidence="5 6">
    <name type="scientific">Vibrio ordalii FS-238</name>
    <dbReference type="NCBI Taxonomy" id="617133"/>
    <lineage>
        <taxon>Bacteria</taxon>
        <taxon>Pseudomonadati</taxon>
        <taxon>Pseudomonadota</taxon>
        <taxon>Gammaproteobacteria</taxon>
        <taxon>Vibrionales</taxon>
        <taxon>Vibrionaceae</taxon>
        <taxon>Vibrio</taxon>
    </lineage>
</organism>
<dbReference type="InterPro" id="IPR012902">
    <property type="entry name" value="N_methyl_site"/>
</dbReference>
<reference evidence="5 6" key="1">
    <citation type="journal article" date="2012" name="Science">
        <title>Ecological populations of bacteria act as socially cohesive units of antibiotic production and resistance.</title>
        <authorList>
            <person name="Cordero O.X."/>
            <person name="Wildschutte H."/>
            <person name="Kirkup B."/>
            <person name="Proehl S."/>
            <person name="Ngo L."/>
            <person name="Hussain F."/>
            <person name="Le Roux F."/>
            <person name="Mincer T."/>
            <person name="Polz M.F."/>
        </authorList>
    </citation>
    <scope>NUCLEOTIDE SEQUENCE [LARGE SCALE GENOMIC DNA]</scope>
    <source>
        <strain evidence="5 6">FS-238</strain>
    </source>
</reference>
<dbReference type="Pfam" id="PF07963">
    <property type="entry name" value="N_methyl"/>
    <property type="match status" value="1"/>
</dbReference>
<gene>
    <name evidence="5" type="ORF">A1QS_15050</name>
</gene>
<keyword evidence="4" id="KW-1133">Transmembrane helix</keyword>
<keyword evidence="4" id="KW-0472">Membrane</keyword>
<dbReference type="InterPro" id="IPR001082">
    <property type="entry name" value="Pilin"/>
</dbReference>
<dbReference type="PANTHER" id="PTHR30093">
    <property type="entry name" value="GENERAL SECRETION PATHWAY PROTEIN G"/>
    <property type="match status" value="1"/>
</dbReference>
<evidence type="ECO:0000313" key="5">
    <source>
        <dbReference type="EMBL" id="OEE39301.1"/>
    </source>
</evidence>
<evidence type="ECO:0000313" key="6">
    <source>
        <dbReference type="Proteomes" id="UP000094808"/>
    </source>
</evidence>
<dbReference type="SUPFAM" id="SSF54523">
    <property type="entry name" value="Pili subunits"/>
    <property type="match status" value="1"/>
</dbReference>
<sequence>MIYATKQVKNPNRSRTALYLIPTNPQASYALPILMRSNGANQIMNTNKKTKQSGFTLIELMIVVAVIGVLAAIAVPKYQEYVEKGALGAALATATALKTNYEDYIAVSGTPPANSAAINATKFNLGSITVTSGAITVSITEGGGKGSSVTLNRASGGWQCNVSASSTNIKLNGCS</sequence>
<dbReference type="AlphaFoldDB" id="A0A853R3W8"/>
<dbReference type="GO" id="GO:0043107">
    <property type="term" value="P:type IV pilus-dependent motility"/>
    <property type="evidence" value="ECO:0007669"/>
    <property type="project" value="TreeGrafter"/>
</dbReference>
<accession>A0A853R3W8</accession>
<evidence type="ECO:0000256" key="3">
    <source>
        <dbReference type="RuleBase" id="RU000389"/>
    </source>
</evidence>
<keyword evidence="2" id="KW-0488">Methylation</keyword>
<dbReference type="GO" id="GO:0007155">
    <property type="term" value="P:cell adhesion"/>
    <property type="evidence" value="ECO:0007669"/>
    <property type="project" value="InterPro"/>
</dbReference>
<comment type="caution">
    <text evidence="5">The sequence shown here is derived from an EMBL/GenBank/DDBJ whole genome shotgun (WGS) entry which is preliminary data.</text>
</comment>
<keyword evidence="6" id="KW-1185">Reference proteome</keyword>
<dbReference type="PANTHER" id="PTHR30093:SF34">
    <property type="entry name" value="PREPILIN PEPTIDASE-DEPENDENT PROTEIN D"/>
    <property type="match status" value="1"/>
</dbReference>
<comment type="similarity">
    <text evidence="1 3">Belongs to the N-Me-Phe pilin family.</text>
</comment>
<protein>
    <submittedName>
        <fullName evidence="5">Prepilin-type N-terminal cleavage/methylation domain-containing protein</fullName>
    </submittedName>
</protein>
<keyword evidence="3" id="KW-0281">Fimbrium</keyword>
<name>A0A853R3W8_9VIBR</name>